<evidence type="ECO:0000313" key="2">
    <source>
        <dbReference type="EMBL" id="KYD11789.1"/>
    </source>
</evidence>
<dbReference type="EMBL" id="LQYT01000100">
    <property type="protein sequence ID" value="KYD11789.1"/>
    <property type="molecule type" value="Genomic_DNA"/>
</dbReference>
<dbReference type="STRING" id="301148.B4135_3149"/>
<organism evidence="2 3">
    <name type="scientific">Caldibacillus debilis</name>
    <dbReference type="NCBI Taxonomy" id="301148"/>
    <lineage>
        <taxon>Bacteria</taxon>
        <taxon>Bacillati</taxon>
        <taxon>Bacillota</taxon>
        <taxon>Bacilli</taxon>
        <taxon>Bacillales</taxon>
        <taxon>Bacillaceae</taxon>
        <taxon>Caldibacillus</taxon>
    </lineage>
</organism>
<proteinExistence type="predicted"/>
<dbReference type="PATRIC" id="fig|301148.3.peg.986"/>
<dbReference type="InterPro" id="IPR025668">
    <property type="entry name" value="Tnp_DDE_dom"/>
</dbReference>
<gene>
    <name evidence="2" type="ORF">B4135_3149</name>
</gene>
<evidence type="ECO:0000259" key="1">
    <source>
        <dbReference type="Pfam" id="PF13701"/>
    </source>
</evidence>
<reference evidence="2 3" key="1">
    <citation type="submission" date="2016-01" db="EMBL/GenBank/DDBJ databases">
        <title>Draft Genome Sequences of Seven Thermophilic Sporeformers Isolated from Foods.</title>
        <authorList>
            <person name="Berendsen E.M."/>
            <person name="Wells-Bennik M.H."/>
            <person name="Krawcyk A.O."/>
            <person name="De Jong A."/>
            <person name="Holsappel S."/>
            <person name="Eijlander R.T."/>
            <person name="Kuipers O.P."/>
        </authorList>
    </citation>
    <scope>NUCLEOTIDE SEQUENCE [LARGE SCALE GENOMIC DNA]</scope>
    <source>
        <strain evidence="2 3">B4135</strain>
    </source>
</reference>
<dbReference type="NCBIfam" id="NF033539">
    <property type="entry name" value="transpos_IS1380"/>
    <property type="match status" value="1"/>
</dbReference>
<evidence type="ECO:0000313" key="3">
    <source>
        <dbReference type="Proteomes" id="UP000075683"/>
    </source>
</evidence>
<name>A0A150LIE8_9BACI</name>
<dbReference type="InterPro" id="IPR012337">
    <property type="entry name" value="RNaseH-like_sf"/>
</dbReference>
<dbReference type="Proteomes" id="UP000075683">
    <property type="component" value="Unassembled WGS sequence"/>
</dbReference>
<dbReference type="SUPFAM" id="SSF53098">
    <property type="entry name" value="Ribonuclease H-like"/>
    <property type="match status" value="1"/>
</dbReference>
<accession>A0A150LIE8</accession>
<dbReference type="Pfam" id="PF13701">
    <property type="entry name" value="DDE_Tnp_1_4"/>
    <property type="match status" value="1"/>
</dbReference>
<dbReference type="AlphaFoldDB" id="A0A150LIE8"/>
<feature type="domain" description="Transposase DDE" evidence="1">
    <location>
        <begin position="16"/>
        <end position="463"/>
    </location>
</feature>
<comment type="caution">
    <text evidence="2">The sequence shown here is derived from an EMBL/GenBank/DDBJ whole genome shotgun (WGS) entry which is preliminary data.</text>
</comment>
<dbReference type="InterPro" id="IPR047960">
    <property type="entry name" value="Transpos_IS1380"/>
</dbReference>
<protein>
    <recommendedName>
        <fullName evidence="1">Transposase DDE domain-containing protein</fullName>
    </recommendedName>
</protein>
<sequence length="467" mass="53634">MTILHQVGDVMKDFPIRFVLTDEAITPSAGLALVGYLLHRTKLDKRVNALRLPTVRREVHISHSDVIRSMIGLLATGKTDFDHIEAYRQDDIFSASMGIQHVPSSPTLRQRLDQLACLPMTETILWEESIRLLIQRHATLSPCWTKGKTTWLPLDIDGSPFDNSDTKKEGVSRTYKGFDGFTPLFAYAGKEGYLVHAELRPGKQHVQDNMPSFLVTAIRRARQLTSSRLLVRMDAGNDAEANVHVCLKEDVDFVIKRNLRRESKALWFQIASQKGKRVDDGQSEGVQTYELCLPQKAAIDGNTYTYVQVTQVTERTMERNGQLMLVPDYEVESYWVRLKGYEHVRMSDVLALYHDHATCEQFHSELKSDLDLERLPSGKMKTNALVLVMGAFVYNLLRLIGQDLLSDPRHPLHHKVKRRRIKTIIQTVITMAGRLVRRSRQIWMKLTRRSGYSEPLLNVYQKWREAR</sequence>